<sequence length="345" mass="39799">MNFTILVTEDCNLSCKYCYEGNNKKKSYMNLETADGVIEFILNEMRKNPEDKHPLQIVFHGGEPLLNFDIIKYLDRSISKLVVDRQISYHMTTNGTILNDEIKNFIKNKIDSFSISIDGIKESHDENRVFSNGLGSYDLVIKNAKKLLNEGVQIRARMTFNEHNVNNLFKSVVNLYKFGFKYIVPAIDSYANWDDDSLEKLSNEIDKLIEFKKENRHAEISLTEINLLNKKKGDCFGGICSFTIDSKGLIYPCTFAVSKEDYIIGDIKRGKNCLDEDKINELKKVNFSDNKDCLECTRYDYCSGVRCKILNKLVTGNYNLPPYIACFEEHLNVRITKKLLDYCYS</sequence>
<evidence type="ECO:0000256" key="4">
    <source>
        <dbReference type="ARBA" id="ARBA00022723"/>
    </source>
</evidence>
<proteinExistence type="predicted"/>
<dbReference type="GO" id="GO:0016491">
    <property type="term" value="F:oxidoreductase activity"/>
    <property type="evidence" value="ECO:0007669"/>
    <property type="project" value="UniProtKB-KW"/>
</dbReference>
<dbReference type="PANTHER" id="PTHR43273">
    <property type="entry name" value="ANAEROBIC SULFATASE-MATURATING ENZYME HOMOLOG ASLB-RELATED"/>
    <property type="match status" value="1"/>
</dbReference>
<dbReference type="NCBIfam" id="TIGR04085">
    <property type="entry name" value="rSAM_more_4Fe4S"/>
    <property type="match status" value="1"/>
</dbReference>
<dbReference type="InterPro" id="IPR007197">
    <property type="entry name" value="rSAM"/>
</dbReference>
<evidence type="ECO:0000259" key="7">
    <source>
        <dbReference type="PROSITE" id="PS51918"/>
    </source>
</evidence>
<evidence type="ECO:0000256" key="6">
    <source>
        <dbReference type="ARBA" id="ARBA00023014"/>
    </source>
</evidence>
<dbReference type="PROSITE" id="PS51918">
    <property type="entry name" value="RADICAL_SAM"/>
    <property type="match status" value="1"/>
</dbReference>
<keyword evidence="4" id="KW-0479">Metal-binding</keyword>
<dbReference type="RefSeq" id="WP_055343270.1">
    <property type="nucleotide sequence ID" value="NZ_CDNI01000027.1"/>
</dbReference>
<evidence type="ECO:0000256" key="3">
    <source>
        <dbReference type="ARBA" id="ARBA00022691"/>
    </source>
</evidence>
<dbReference type="InterPro" id="IPR058240">
    <property type="entry name" value="rSAM_sf"/>
</dbReference>
<organism evidence="8 9">
    <name type="scientific">Paraclostridium sordellii</name>
    <name type="common">Clostridium sordellii</name>
    <dbReference type="NCBI Taxonomy" id="1505"/>
    <lineage>
        <taxon>Bacteria</taxon>
        <taxon>Bacillati</taxon>
        <taxon>Bacillota</taxon>
        <taxon>Clostridia</taxon>
        <taxon>Peptostreptococcales</taxon>
        <taxon>Peptostreptococcaceae</taxon>
        <taxon>Paraclostridium</taxon>
    </lineage>
</organism>
<evidence type="ECO:0000256" key="5">
    <source>
        <dbReference type="ARBA" id="ARBA00023004"/>
    </source>
</evidence>
<keyword evidence="3" id="KW-0949">S-adenosyl-L-methionine</keyword>
<name>A0A0C7LIT7_PARSO</name>
<dbReference type="InterPro" id="IPR023885">
    <property type="entry name" value="4Fe4S-binding_SPASM_dom"/>
</dbReference>
<keyword evidence="5" id="KW-0408">Iron</keyword>
<dbReference type="Gene3D" id="3.20.20.70">
    <property type="entry name" value="Aldolase class I"/>
    <property type="match status" value="1"/>
</dbReference>
<dbReference type="SFLD" id="SFLDG01067">
    <property type="entry name" value="SPASM/twitch_domain_containing"/>
    <property type="match status" value="1"/>
</dbReference>
<comment type="cofactor">
    <cofactor evidence="1">
        <name>[4Fe-4S] cluster</name>
        <dbReference type="ChEBI" id="CHEBI:49883"/>
    </cofactor>
</comment>
<dbReference type="SFLD" id="SFLDS00029">
    <property type="entry name" value="Radical_SAM"/>
    <property type="match status" value="1"/>
</dbReference>
<evidence type="ECO:0000256" key="2">
    <source>
        <dbReference type="ARBA" id="ARBA00022485"/>
    </source>
</evidence>
<gene>
    <name evidence="8" type="ORF">R28058_32731</name>
</gene>
<dbReference type="Proteomes" id="UP000049127">
    <property type="component" value="Unassembled WGS sequence"/>
</dbReference>
<keyword evidence="8" id="KW-0560">Oxidoreductase</keyword>
<accession>A0A0C7LIT7</accession>
<dbReference type="InterPro" id="IPR023867">
    <property type="entry name" value="Sulphatase_maturase_rSAM"/>
</dbReference>
<dbReference type="Pfam" id="PF04055">
    <property type="entry name" value="Radical_SAM"/>
    <property type="match status" value="1"/>
</dbReference>
<evidence type="ECO:0000256" key="1">
    <source>
        <dbReference type="ARBA" id="ARBA00001966"/>
    </source>
</evidence>
<dbReference type="GO" id="GO:0046872">
    <property type="term" value="F:metal ion binding"/>
    <property type="evidence" value="ECO:0007669"/>
    <property type="project" value="UniProtKB-KW"/>
</dbReference>
<evidence type="ECO:0000313" key="9">
    <source>
        <dbReference type="Proteomes" id="UP000049127"/>
    </source>
</evidence>
<dbReference type="SFLD" id="SFLDG01386">
    <property type="entry name" value="main_SPASM_domain-containing"/>
    <property type="match status" value="1"/>
</dbReference>
<keyword evidence="6" id="KW-0411">Iron-sulfur</keyword>
<dbReference type="SUPFAM" id="SSF102114">
    <property type="entry name" value="Radical SAM enzymes"/>
    <property type="match status" value="1"/>
</dbReference>
<dbReference type="EC" id="1.8.98.-" evidence="8"/>
<dbReference type="AlphaFoldDB" id="A0A0C7LIT7"/>
<dbReference type="PANTHER" id="PTHR43273:SF8">
    <property type="entry name" value="RADICAL SAM DOMAIN PROTEIN"/>
    <property type="match status" value="1"/>
</dbReference>
<dbReference type="EMBL" id="CEKZ01000027">
    <property type="protein sequence ID" value="CEP41810.1"/>
    <property type="molecule type" value="Genomic_DNA"/>
</dbReference>
<dbReference type="InterPro" id="IPR000385">
    <property type="entry name" value="MoaA_NifB_PqqE_Fe-S-bd_CS"/>
</dbReference>
<dbReference type="InterPro" id="IPR013785">
    <property type="entry name" value="Aldolase_TIM"/>
</dbReference>
<dbReference type="CDD" id="cd01335">
    <property type="entry name" value="Radical_SAM"/>
    <property type="match status" value="1"/>
</dbReference>
<dbReference type="GO" id="GO:0051539">
    <property type="term" value="F:4 iron, 4 sulfur cluster binding"/>
    <property type="evidence" value="ECO:0007669"/>
    <property type="project" value="UniProtKB-KW"/>
</dbReference>
<dbReference type="SFLD" id="SFLDG01384">
    <property type="entry name" value="thioether_bond_formation_requi"/>
    <property type="match status" value="1"/>
</dbReference>
<protein>
    <submittedName>
        <fullName evidence="8">Radical SAM domain-containing protein</fullName>
        <ecNumber evidence="8">1.8.98.-</ecNumber>
    </submittedName>
</protein>
<dbReference type="PROSITE" id="PS01305">
    <property type="entry name" value="MOAA_NIFB_PQQE"/>
    <property type="match status" value="1"/>
</dbReference>
<reference evidence="8 9" key="1">
    <citation type="submission" date="2015-01" db="EMBL/GenBank/DDBJ databases">
        <authorList>
            <person name="Aslett A.Martin."/>
            <person name="De Silva Nishadi"/>
        </authorList>
    </citation>
    <scope>NUCLEOTIDE SEQUENCE [LARGE SCALE GENOMIC DNA]</scope>
    <source>
        <strain evidence="8 9">R28058</strain>
    </source>
</reference>
<feature type="domain" description="Radical SAM core" evidence="7">
    <location>
        <begin position="1"/>
        <end position="218"/>
    </location>
</feature>
<evidence type="ECO:0000313" key="8">
    <source>
        <dbReference type="EMBL" id="CEP41810.1"/>
    </source>
</evidence>
<keyword evidence="2" id="KW-0004">4Fe-4S</keyword>